<evidence type="ECO:0000313" key="2">
    <source>
        <dbReference type="Proteomes" id="UP000249393"/>
    </source>
</evidence>
<comment type="caution">
    <text evidence="1">The sequence shown here is derived from an EMBL/GenBank/DDBJ whole genome shotgun (WGS) entry which is preliminary data.</text>
</comment>
<dbReference type="AlphaFoldDB" id="A0A2W5V386"/>
<name>A0A2W5V386_9CAUL</name>
<reference evidence="1 2" key="1">
    <citation type="submission" date="2017-08" db="EMBL/GenBank/DDBJ databases">
        <title>Infants hospitalized years apart are colonized by the same room-sourced microbial strains.</title>
        <authorList>
            <person name="Brooks B."/>
            <person name="Olm M.R."/>
            <person name="Firek B.A."/>
            <person name="Baker R."/>
            <person name="Thomas B.C."/>
            <person name="Morowitz M.J."/>
            <person name="Banfield J.F."/>
        </authorList>
    </citation>
    <scope>NUCLEOTIDE SEQUENCE [LARGE SCALE GENOMIC DNA]</scope>
    <source>
        <strain evidence="1">S2_003_000_R2_4</strain>
    </source>
</reference>
<proteinExistence type="predicted"/>
<organism evidence="1 2">
    <name type="scientific">Caulobacter segnis</name>
    <dbReference type="NCBI Taxonomy" id="88688"/>
    <lineage>
        <taxon>Bacteria</taxon>
        <taxon>Pseudomonadati</taxon>
        <taxon>Pseudomonadota</taxon>
        <taxon>Alphaproteobacteria</taxon>
        <taxon>Caulobacterales</taxon>
        <taxon>Caulobacteraceae</taxon>
        <taxon>Caulobacter</taxon>
    </lineage>
</organism>
<dbReference type="EMBL" id="QFQZ01000094">
    <property type="protein sequence ID" value="PZR31196.1"/>
    <property type="molecule type" value="Genomic_DNA"/>
</dbReference>
<dbReference type="RefSeq" id="WP_304282024.1">
    <property type="nucleotide sequence ID" value="NZ_QFQZ01000094.1"/>
</dbReference>
<evidence type="ECO:0000313" key="1">
    <source>
        <dbReference type="EMBL" id="PZR31196.1"/>
    </source>
</evidence>
<gene>
    <name evidence="1" type="ORF">DI526_20335</name>
</gene>
<dbReference type="Proteomes" id="UP000249393">
    <property type="component" value="Unassembled WGS sequence"/>
</dbReference>
<protein>
    <submittedName>
        <fullName evidence="1">Chemotaxis protein CheE</fullName>
    </submittedName>
</protein>
<sequence length="156" mass="17016">MKVRKFRPTNRLTAMIKERGGIMAKDAIAAAEAGVESLRESSMAALDDAIAEIERRFGKDTPERVSEAYEGLYVLGSRIIDVSAFVSDAGIDKAAVSLCTLVDSCEGAGYWRWDAVDVHIDALRLLRAHGAALPVAQRDAMLQGLYQVSNYRPDEA</sequence>
<accession>A0A2W5V386</accession>